<accession>A0A1G1VW38</accession>
<dbReference type="AlphaFoldDB" id="A0A1G1VW38"/>
<feature type="domain" description="Homing endonuclease LAGLIDADG" evidence="1">
    <location>
        <begin position="219"/>
        <end position="278"/>
    </location>
</feature>
<dbReference type="Pfam" id="PF14528">
    <property type="entry name" value="LAGLIDADG_3"/>
    <property type="match status" value="1"/>
</dbReference>
<reference evidence="2 3" key="1">
    <citation type="journal article" date="2016" name="Nat. Commun.">
        <title>Thousands of microbial genomes shed light on interconnected biogeochemical processes in an aquifer system.</title>
        <authorList>
            <person name="Anantharaman K."/>
            <person name="Brown C.T."/>
            <person name="Hug L.A."/>
            <person name="Sharon I."/>
            <person name="Castelle C.J."/>
            <person name="Probst A.J."/>
            <person name="Thomas B.C."/>
            <person name="Singh A."/>
            <person name="Wilkins M.J."/>
            <person name="Karaoz U."/>
            <person name="Brodie E.L."/>
            <person name="Williams K.H."/>
            <person name="Hubbard S.S."/>
            <person name="Banfield J.F."/>
        </authorList>
    </citation>
    <scope>NUCLEOTIDE SEQUENCE [LARGE SCALE GENOMIC DNA]</scope>
</reference>
<dbReference type="GO" id="GO:0004519">
    <property type="term" value="F:endonuclease activity"/>
    <property type="evidence" value="ECO:0007669"/>
    <property type="project" value="InterPro"/>
</dbReference>
<dbReference type="Proteomes" id="UP000176723">
    <property type="component" value="Unassembled WGS sequence"/>
</dbReference>
<sequence length="336" mass="38501">MVPMKAKRFSISQQTLKKLYWEDCLTIKEIGSLLGYAARTISIRMVECGIPPRTPGPPRVHISKKDLYELYLHKGLSSRKIAKIYECAYSSVDRKIKQYGLAKKTLSLAHITTFRAPFSGNQQEKAYLIGFRIGDLRVRKMYKNSETILVDCGSTKKSQIELIKSLFSQYGRVWISKPTKSGKLQIECAVDLSFSFLLENFDRFPTWGLEKKPLFLPLLVGFIDAEGSFFVTSNGKAATFSVGNYNVTLLEQIRSALEKLGVRSRLFIGVKKGYRGKDGYAHNNDYRILSVDRKADLFNFTRMVRPYLKHAKRVKDTLKVLNNIDERNRRYGYIGM</sequence>
<dbReference type="InterPro" id="IPR027434">
    <property type="entry name" value="Homing_endonucl"/>
</dbReference>
<gene>
    <name evidence="2" type="ORF">A3A65_06430</name>
</gene>
<evidence type="ECO:0000313" key="2">
    <source>
        <dbReference type="EMBL" id="OGY19514.1"/>
    </source>
</evidence>
<dbReference type="STRING" id="1797593.A3A65_06430"/>
<proteinExistence type="predicted"/>
<dbReference type="EMBL" id="MHCL01000026">
    <property type="protein sequence ID" value="OGY19514.1"/>
    <property type="molecule type" value="Genomic_DNA"/>
</dbReference>
<name>A0A1G1VW38_9BACT</name>
<evidence type="ECO:0000259" key="1">
    <source>
        <dbReference type="Pfam" id="PF14528"/>
    </source>
</evidence>
<organism evidence="2 3">
    <name type="scientific">Candidatus Chisholmbacteria bacterium RIFCSPLOWO2_01_FULL_49_14</name>
    <dbReference type="NCBI Taxonomy" id="1797593"/>
    <lineage>
        <taxon>Bacteria</taxon>
        <taxon>Candidatus Chisholmiibacteriota</taxon>
    </lineage>
</organism>
<dbReference type="InterPro" id="IPR004860">
    <property type="entry name" value="LAGLIDADG_dom"/>
</dbReference>
<protein>
    <recommendedName>
        <fullName evidence="1">Homing endonuclease LAGLIDADG domain-containing protein</fullName>
    </recommendedName>
</protein>
<dbReference type="Gene3D" id="3.10.28.10">
    <property type="entry name" value="Homing endonucleases"/>
    <property type="match status" value="1"/>
</dbReference>
<dbReference type="SUPFAM" id="SSF55608">
    <property type="entry name" value="Homing endonucleases"/>
    <property type="match status" value="1"/>
</dbReference>
<evidence type="ECO:0000313" key="3">
    <source>
        <dbReference type="Proteomes" id="UP000176723"/>
    </source>
</evidence>
<comment type="caution">
    <text evidence="2">The sequence shown here is derived from an EMBL/GenBank/DDBJ whole genome shotgun (WGS) entry which is preliminary data.</text>
</comment>